<proteinExistence type="inferred from homology"/>
<dbReference type="NCBIfam" id="NF004846">
    <property type="entry name" value="PRK06197.1"/>
    <property type="match status" value="1"/>
</dbReference>
<gene>
    <name evidence="3" type="ORF">Van01_25280</name>
</gene>
<name>A0ABQ4HUH7_9ACTN</name>
<evidence type="ECO:0000313" key="3">
    <source>
        <dbReference type="EMBL" id="GIJ09314.1"/>
    </source>
</evidence>
<reference evidence="3 4" key="1">
    <citation type="submission" date="2021-01" db="EMBL/GenBank/DDBJ databases">
        <title>Whole genome shotgun sequence of Verrucosispora andamanensis NBRC 109075.</title>
        <authorList>
            <person name="Komaki H."/>
            <person name="Tamura T."/>
        </authorList>
    </citation>
    <scope>NUCLEOTIDE SEQUENCE [LARGE SCALE GENOMIC DNA]</scope>
    <source>
        <strain evidence="3 4">NBRC 109075</strain>
    </source>
</reference>
<dbReference type="RefSeq" id="WP_204006251.1">
    <property type="nucleotide sequence ID" value="NZ_BOOZ01000012.1"/>
</dbReference>
<comment type="caution">
    <text evidence="3">The sequence shown here is derived from an EMBL/GenBank/DDBJ whole genome shotgun (WGS) entry which is preliminary data.</text>
</comment>
<keyword evidence="2" id="KW-0560">Oxidoreductase</keyword>
<evidence type="ECO:0000256" key="1">
    <source>
        <dbReference type="ARBA" id="ARBA00006484"/>
    </source>
</evidence>
<evidence type="ECO:0000313" key="4">
    <source>
        <dbReference type="Proteomes" id="UP000647017"/>
    </source>
</evidence>
<dbReference type="NCBIfam" id="NF004513">
    <property type="entry name" value="PRK05854.1"/>
    <property type="match status" value="1"/>
</dbReference>
<dbReference type="PRINTS" id="PR00081">
    <property type="entry name" value="GDHRDH"/>
</dbReference>
<protein>
    <submittedName>
        <fullName evidence="3">Short chain dehydrogenase</fullName>
    </submittedName>
</protein>
<dbReference type="InterPro" id="IPR002347">
    <property type="entry name" value="SDR_fam"/>
</dbReference>
<dbReference type="Gene3D" id="3.40.50.720">
    <property type="entry name" value="NAD(P)-binding Rossmann-like Domain"/>
    <property type="match status" value="1"/>
</dbReference>
<accession>A0ABQ4HUH7</accession>
<dbReference type="EMBL" id="BOOZ01000012">
    <property type="protein sequence ID" value="GIJ09314.1"/>
    <property type="molecule type" value="Genomic_DNA"/>
</dbReference>
<keyword evidence="4" id="KW-1185">Reference proteome</keyword>
<dbReference type="InterPro" id="IPR036291">
    <property type="entry name" value="NAD(P)-bd_dom_sf"/>
</dbReference>
<dbReference type="Proteomes" id="UP000647017">
    <property type="component" value="Unassembled WGS sequence"/>
</dbReference>
<evidence type="ECO:0000256" key="2">
    <source>
        <dbReference type="ARBA" id="ARBA00023002"/>
    </source>
</evidence>
<dbReference type="PANTHER" id="PTHR24320">
    <property type="entry name" value="RETINOL DEHYDROGENASE"/>
    <property type="match status" value="1"/>
</dbReference>
<dbReference type="SUPFAM" id="SSF51735">
    <property type="entry name" value="NAD(P)-binding Rossmann-fold domains"/>
    <property type="match status" value="1"/>
</dbReference>
<sequence>MARSTPHLTVPDLSGKLAVVTGASDGVGQVLAARLAAAGAEVVLPVRNRHKGEATLARIRQQHPGATVSLRDLDLSSLTSVAALGATLRDENRPIHILINNAGVMTPPNRQLTADGFELQFGCNHLGHFALVSQLLPLLRAGHARVTSQISIAANQHAINWDDLNCEKSYDRFRAYSQSKIAFGLFGLELDRRSRAEGWGITSNISHPGIAPTGLLAARPEIGRTKDTAGVRLIRALSRLGVLVGTVETALLPALFAATSPDARGGRCYGPSGFRNLSGAPAEQALYSRLRSEDEARRVWQVSEQLTGASFPTERVGPPH</sequence>
<dbReference type="Pfam" id="PF00106">
    <property type="entry name" value="adh_short"/>
    <property type="match status" value="1"/>
</dbReference>
<dbReference type="PANTHER" id="PTHR24320:SF148">
    <property type="entry name" value="NAD(P)-BINDING ROSSMANN-FOLD SUPERFAMILY PROTEIN"/>
    <property type="match status" value="1"/>
</dbReference>
<organism evidence="3 4">
    <name type="scientific">Micromonospora andamanensis</name>
    <dbReference type="NCBI Taxonomy" id="1287068"/>
    <lineage>
        <taxon>Bacteria</taxon>
        <taxon>Bacillati</taxon>
        <taxon>Actinomycetota</taxon>
        <taxon>Actinomycetes</taxon>
        <taxon>Micromonosporales</taxon>
        <taxon>Micromonosporaceae</taxon>
        <taxon>Micromonospora</taxon>
    </lineage>
</organism>
<comment type="similarity">
    <text evidence="1">Belongs to the short-chain dehydrogenases/reductases (SDR) family.</text>
</comment>